<evidence type="ECO:0000256" key="1">
    <source>
        <dbReference type="SAM" id="Phobius"/>
    </source>
</evidence>
<evidence type="ECO:0000313" key="2">
    <source>
        <dbReference type="EMBL" id="WNV46669.1"/>
    </source>
</evidence>
<evidence type="ECO:0000313" key="3">
    <source>
        <dbReference type="Proteomes" id="UP001302100"/>
    </source>
</evidence>
<proteinExistence type="predicted"/>
<dbReference type="Proteomes" id="UP001302100">
    <property type="component" value="Segment"/>
</dbReference>
<keyword evidence="1" id="KW-0812">Transmembrane</keyword>
<dbReference type="NCBIfam" id="NF040465">
    <property type="entry name" value="T7_gp19.5"/>
    <property type="match status" value="1"/>
</dbReference>
<gene>
    <name evidence="2" type="ORF">sekstaphage1_p46</name>
</gene>
<feature type="transmembrane region" description="Helical" evidence="1">
    <location>
        <begin position="12"/>
        <end position="30"/>
    </location>
</feature>
<organism evidence="2 3">
    <name type="scientific">Escherichia phage Sekstaphage-1</name>
    <dbReference type="NCBI Taxonomy" id="3076820"/>
    <lineage>
        <taxon>Viruses</taxon>
        <taxon>Duplodnaviria</taxon>
        <taxon>Heunggongvirae</taxon>
        <taxon>Uroviricota</taxon>
        <taxon>Caudoviricetes</taxon>
        <taxon>Autographivirales</taxon>
        <taxon>Autotranscriptaviridae</taxon>
        <taxon>Studiervirinae</taxon>
        <taxon>Teetrevirus</taxon>
        <taxon>Teetrevirus sekstaphage1</taxon>
    </lineage>
</organism>
<reference evidence="2 3" key="1">
    <citation type="submission" date="2023-09" db="EMBL/GenBank/DDBJ databases">
        <title>Sekstaphage-1, isolated from a poly-specific therapeutic phage cocktail, is a close relative of T3 with an expanded host range.</title>
        <authorList>
            <person name="Kotovskaya O."/>
            <person name="Yarema P."/>
            <person name="Skutel M."/>
            <person name="Belova V."/>
            <person name="Korostin D."/>
            <person name="Severinov K."/>
            <person name="Isaev A."/>
        </authorList>
    </citation>
    <scope>NUCLEOTIDE SEQUENCE [LARGE SCALE GENOMIC DNA]</scope>
</reference>
<keyword evidence="3" id="KW-1185">Reference proteome</keyword>
<accession>A0AA96T0T7</accession>
<sequence length="49" mass="5468">MLRLLIALLRHRVTWRFLIVLGAAIGYAGLTDNLSELEMAFCSLLSCSD</sequence>
<dbReference type="EMBL" id="OR545379">
    <property type="protein sequence ID" value="WNV46669.1"/>
    <property type="molecule type" value="Genomic_DNA"/>
</dbReference>
<protein>
    <recommendedName>
        <fullName evidence="4">DUF5465 domain-containing protein</fullName>
    </recommendedName>
</protein>
<evidence type="ECO:0008006" key="4">
    <source>
        <dbReference type="Google" id="ProtNLM"/>
    </source>
</evidence>
<keyword evidence="1" id="KW-0472">Membrane</keyword>
<keyword evidence="1" id="KW-1133">Transmembrane helix</keyword>
<name>A0AA96T0T7_9CAUD</name>